<accession>A0A382HKN8</accession>
<dbReference type="InterPro" id="IPR016181">
    <property type="entry name" value="Acyl_CoA_acyltransferase"/>
</dbReference>
<evidence type="ECO:0000256" key="2">
    <source>
        <dbReference type="ARBA" id="ARBA00023315"/>
    </source>
</evidence>
<dbReference type="PROSITE" id="PS51186">
    <property type="entry name" value="GNAT"/>
    <property type="match status" value="1"/>
</dbReference>
<dbReference type="GO" id="GO:0016747">
    <property type="term" value="F:acyltransferase activity, transferring groups other than amino-acyl groups"/>
    <property type="evidence" value="ECO:0007669"/>
    <property type="project" value="InterPro"/>
</dbReference>
<gene>
    <name evidence="4" type="ORF">METZ01_LOCUS240613</name>
</gene>
<evidence type="ECO:0000259" key="3">
    <source>
        <dbReference type="PROSITE" id="PS51186"/>
    </source>
</evidence>
<dbReference type="AlphaFoldDB" id="A0A382HKN8"/>
<proteinExistence type="predicted"/>
<dbReference type="PANTHER" id="PTHR43877">
    <property type="entry name" value="AMINOALKYLPHOSPHONATE N-ACETYLTRANSFERASE-RELATED-RELATED"/>
    <property type="match status" value="1"/>
</dbReference>
<dbReference type="InterPro" id="IPR050832">
    <property type="entry name" value="Bact_Acetyltransf"/>
</dbReference>
<keyword evidence="2" id="KW-0012">Acyltransferase</keyword>
<sequence>MTQISLQPVTEANFKQVERLFDSLQDGQDRFVARNVYSQAEAYVSDSAWPHAICDGDTPVGFLMLLDDPQKREYYLWRLMIGGPFQGRGFGRAVIELLVEHVRQRPGATRLTTSCVQGEGSPEGFYQRLSFVSDGQMYGEELDLALELPEIPTRAPEPPADLPEYAQINRDHWNRQAPEWAEWGRKDWDPEEPSWSIWRILNSQLPLPSEDMQGIAAIKLGCGT</sequence>
<organism evidence="4">
    <name type="scientific">marine metagenome</name>
    <dbReference type="NCBI Taxonomy" id="408172"/>
    <lineage>
        <taxon>unclassified sequences</taxon>
        <taxon>metagenomes</taxon>
        <taxon>ecological metagenomes</taxon>
    </lineage>
</organism>
<dbReference type="EMBL" id="UINC01061804">
    <property type="protein sequence ID" value="SVB87759.1"/>
    <property type="molecule type" value="Genomic_DNA"/>
</dbReference>
<dbReference type="CDD" id="cd04301">
    <property type="entry name" value="NAT_SF"/>
    <property type="match status" value="1"/>
</dbReference>
<evidence type="ECO:0000256" key="1">
    <source>
        <dbReference type="ARBA" id="ARBA00022679"/>
    </source>
</evidence>
<dbReference type="Gene3D" id="3.40.630.30">
    <property type="match status" value="1"/>
</dbReference>
<evidence type="ECO:0000313" key="4">
    <source>
        <dbReference type="EMBL" id="SVB87759.1"/>
    </source>
</evidence>
<name>A0A382HKN8_9ZZZZ</name>
<feature type="domain" description="N-acetyltransferase" evidence="3">
    <location>
        <begin position="4"/>
        <end position="149"/>
    </location>
</feature>
<dbReference type="PANTHER" id="PTHR43877:SF1">
    <property type="entry name" value="ACETYLTRANSFERASE"/>
    <property type="match status" value="1"/>
</dbReference>
<feature type="non-terminal residue" evidence="4">
    <location>
        <position position="224"/>
    </location>
</feature>
<keyword evidence="1" id="KW-0808">Transferase</keyword>
<dbReference type="Pfam" id="PF00583">
    <property type="entry name" value="Acetyltransf_1"/>
    <property type="match status" value="1"/>
</dbReference>
<dbReference type="SUPFAM" id="SSF55729">
    <property type="entry name" value="Acyl-CoA N-acyltransferases (Nat)"/>
    <property type="match status" value="1"/>
</dbReference>
<reference evidence="4" key="1">
    <citation type="submission" date="2018-05" db="EMBL/GenBank/DDBJ databases">
        <authorList>
            <person name="Lanie J.A."/>
            <person name="Ng W.-L."/>
            <person name="Kazmierczak K.M."/>
            <person name="Andrzejewski T.M."/>
            <person name="Davidsen T.M."/>
            <person name="Wayne K.J."/>
            <person name="Tettelin H."/>
            <person name="Glass J.I."/>
            <person name="Rusch D."/>
            <person name="Podicherti R."/>
            <person name="Tsui H.-C.T."/>
            <person name="Winkler M.E."/>
        </authorList>
    </citation>
    <scope>NUCLEOTIDE SEQUENCE</scope>
</reference>
<dbReference type="InterPro" id="IPR000182">
    <property type="entry name" value="GNAT_dom"/>
</dbReference>
<protein>
    <recommendedName>
        <fullName evidence="3">N-acetyltransferase domain-containing protein</fullName>
    </recommendedName>
</protein>